<evidence type="ECO:0000313" key="2">
    <source>
        <dbReference type="Proteomes" id="UP000306102"/>
    </source>
</evidence>
<dbReference type="InterPro" id="IPR053249">
    <property type="entry name" value="LFS"/>
</dbReference>
<evidence type="ECO:0008006" key="3">
    <source>
        <dbReference type="Google" id="ProtNLM"/>
    </source>
</evidence>
<comment type="caution">
    <text evidence="1">The sequence shown here is derived from an EMBL/GenBank/DDBJ whole genome shotgun (WGS) entry which is preliminary data.</text>
</comment>
<dbReference type="Gene3D" id="3.30.530.20">
    <property type="match status" value="1"/>
</dbReference>
<protein>
    <recommendedName>
        <fullName evidence="3">Bet v I/Major latex protein domain-containing protein</fullName>
    </recommendedName>
</protein>
<reference evidence="1 2" key="1">
    <citation type="journal article" date="2018" name="Proc. Natl. Acad. Sci. U.S.A.">
        <title>Draft genome sequence of Camellia sinensis var. sinensis provides insights into the evolution of the tea genome and tea quality.</title>
        <authorList>
            <person name="Wei C."/>
            <person name="Yang H."/>
            <person name="Wang S."/>
            <person name="Zhao J."/>
            <person name="Liu C."/>
            <person name="Gao L."/>
            <person name="Xia E."/>
            <person name="Lu Y."/>
            <person name="Tai Y."/>
            <person name="She G."/>
            <person name="Sun J."/>
            <person name="Cao H."/>
            <person name="Tong W."/>
            <person name="Gao Q."/>
            <person name="Li Y."/>
            <person name="Deng W."/>
            <person name="Jiang X."/>
            <person name="Wang W."/>
            <person name="Chen Q."/>
            <person name="Zhang S."/>
            <person name="Li H."/>
            <person name="Wu J."/>
            <person name="Wang P."/>
            <person name="Li P."/>
            <person name="Shi C."/>
            <person name="Zheng F."/>
            <person name="Jian J."/>
            <person name="Huang B."/>
            <person name="Shan D."/>
            <person name="Shi M."/>
            <person name="Fang C."/>
            <person name="Yue Y."/>
            <person name="Li F."/>
            <person name="Li D."/>
            <person name="Wei S."/>
            <person name="Han B."/>
            <person name="Jiang C."/>
            <person name="Yin Y."/>
            <person name="Xia T."/>
            <person name="Zhang Z."/>
            <person name="Bennetzen J.L."/>
            <person name="Zhao S."/>
            <person name="Wan X."/>
        </authorList>
    </citation>
    <scope>NUCLEOTIDE SEQUENCE [LARGE SCALE GENOMIC DNA]</scope>
    <source>
        <strain evidence="2">cv. Shuchazao</strain>
        <tissue evidence="1">Leaf</tissue>
    </source>
</reference>
<dbReference type="FunFam" id="3.30.530.20:FF:000064">
    <property type="entry name" value="Lachrymatory-factor synthase"/>
    <property type="match status" value="1"/>
</dbReference>
<dbReference type="SUPFAM" id="SSF55961">
    <property type="entry name" value="Bet v1-like"/>
    <property type="match status" value="1"/>
</dbReference>
<accession>A0A4S4EV77</accession>
<proteinExistence type="predicted"/>
<keyword evidence="2" id="KW-1185">Reference proteome</keyword>
<organism evidence="1 2">
    <name type="scientific">Camellia sinensis var. sinensis</name>
    <name type="common">China tea</name>
    <dbReference type="NCBI Taxonomy" id="542762"/>
    <lineage>
        <taxon>Eukaryota</taxon>
        <taxon>Viridiplantae</taxon>
        <taxon>Streptophyta</taxon>
        <taxon>Embryophyta</taxon>
        <taxon>Tracheophyta</taxon>
        <taxon>Spermatophyta</taxon>
        <taxon>Magnoliopsida</taxon>
        <taxon>eudicotyledons</taxon>
        <taxon>Gunneridae</taxon>
        <taxon>Pentapetalae</taxon>
        <taxon>asterids</taxon>
        <taxon>Ericales</taxon>
        <taxon>Theaceae</taxon>
        <taxon>Camellia</taxon>
    </lineage>
</organism>
<dbReference type="CDD" id="cd07821">
    <property type="entry name" value="PYR_PYL_RCAR_like"/>
    <property type="match status" value="1"/>
</dbReference>
<dbReference type="EMBL" id="SDRB02001711">
    <property type="protein sequence ID" value="THG20859.1"/>
    <property type="molecule type" value="Genomic_DNA"/>
</dbReference>
<evidence type="ECO:0000313" key="1">
    <source>
        <dbReference type="EMBL" id="THG20859.1"/>
    </source>
</evidence>
<dbReference type="InterPro" id="IPR019587">
    <property type="entry name" value="Polyketide_cyclase/dehydratase"/>
</dbReference>
<dbReference type="Proteomes" id="UP000306102">
    <property type="component" value="Unassembled WGS sequence"/>
</dbReference>
<gene>
    <name evidence="1" type="ORF">TEA_011079</name>
</gene>
<sequence length="168" mass="18778">MEQNSQPKWEWKVSTNLKHASADQIWLLFKDFFNLHKWFPSLPTCCGIHGTNGEVGCIRYCSGGRLASQGGDSPVSWSTERLTAVDPVERMISYEIVDCNVGFKSYVSTVKIVPGGGGDGKDEGCVIEWSVTVDPVEGWRLEDLVKRYQLALESMAEKMEDDLTRKLG</sequence>
<name>A0A4S4EV77_CAMSN</name>
<dbReference type="Pfam" id="PF10604">
    <property type="entry name" value="Polyketide_cyc2"/>
    <property type="match status" value="1"/>
</dbReference>
<dbReference type="AlphaFoldDB" id="A0A4S4EV77"/>
<dbReference type="PANTHER" id="PTHR33789">
    <property type="entry name" value="LACHRYMATORY-FACTOR SYNTHASE"/>
    <property type="match status" value="1"/>
</dbReference>
<dbReference type="GO" id="GO:0004864">
    <property type="term" value="F:protein phosphatase inhibitor activity"/>
    <property type="evidence" value="ECO:0007669"/>
    <property type="project" value="UniProtKB-ARBA"/>
</dbReference>
<dbReference type="STRING" id="542762.A0A4S4EV77"/>
<dbReference type="InterPro" id="IPR023393">
    <property type="entry name" value="START-like_dom_sf"/>
</dbReference>
<dbReference type="PANTHER" id="PTHR33789:SF15">
    <property type="entry name" value="LACHRYMATORY-FACTOR SYNTHASE"/>
    <property type="match status" value="1"/>
</dbReference>